<sequence length="561" mass="63507">MLTIRSQPEPLHKQLESGAVHCGLAGDQSSRFLPESHIIEKVTKGSIEANLTWRSWLASRLPTTDSIIDRIHDQAKKVFTILSLIGQEHTISDLIYKDNITDKDLPLVPRNPGESVLIPKESRKGETVKEFSSFASWDERRVRDFLDKQWLVLAPILDVTGKELNLDPRCPLPFKEIELMVRSNGVFVHKATLHPAHQLWSDAAIPEPSVAIKEIHDEAVFSREKENLEEIKDLGHPHLIKLLATCQRGSFRCFIFPWAEGGNLWNFWEREDEIPRTTDFVLWLLGQVFGIIDAIRVLHEKNIRHGDIKPQNILHFVAAPRGKKNDRWGRFVLADVGVSKMHKHVTLKRNEATNTVEVTLLYEAPEAEYDRKNGQPRSRRYDMWSSGCMLLEFVVWLLYGFGAVSTFRSRRRSSKGDPTTAPGNFFRQEKGKVKIHSMVKKALELLRADPRCEKGTALAELLDLIENRLLKVRPEERAEATELHDKLQELVEKSRANPSFLWKGIDTPVETPKFFVRSKSRQNSNSSVVSSGSSVAVSSGSSGWMQRTGGSSGSADSFGST</sequence>
<keyword evidence="4" id="KW-0418">Kinase</keyword>
<evidence type="ECO:0000259" key="3">
    <source>
        <dbReference type="PROSITE" id="PS50011"/>
    </source>
</evidence>
<dbReference type="PROSITE" id="PS50011">
    <property type="entry name" value="PROTEIN_KINASE_DOM"/>
    <property type="match status" value="1"/>
</dbReference>
<dbReference type="GO" id="GO:0005524">
    <property type="term" value="F:ATP binding"/>
    <property type="evidence" value="ECO:0007669"/>
    <property type="project" value="InterPro"/>
</dbReference>
<dbReference type="EMBL" id="MU865999">
    <property type="protein sequence ID" value="KAK4443113.1"/>
    <property type="molecule type" value="Genomic_DNA"/>
</dbReference>
<dbReference type="Gene3D" id="1.10.510.10">
    <property type="entry name" value="Transferase(Phosphotransferase) domain 1"/>
    <property type="match status" value="1"/>
</dbReference>
<dbReference type="InterPro" id="IPR000719">
    <property type="entry name" value="Prot_kinase_dom"/>
</dbReference>
<proteinExistence type="predicted"/>
<reference evidence="4" key="2">
    <citation type="submission" date="2023-05" db="EMBL/GenBank/DDBJ databases">
        <authorList>
            <consortium name="Lawrence Berkeley National Laboratory"/>
            <person name="Steindorff A."/>
            <person name="Hensen N."/>
            <person name="Bonometti L."/>
            <person name="Westerberg I."/>
            <person name="Brannstrom I.O."/>
            <person name="Guillou S."/>
            <person name="Cros-Aarteil S."/>
            <person name="Calhoun S."/>
            <person name="Haridas S."/>
            <person name="Kuo A."/>
            <person name="Mondo S."/>
            <person name="Pangilinan J."/>
            <person name="Riley R."/>
            <person name="Labutti K."/>
            <person name="Andreopoulos B."/>
            <person name="Lipzen A."/>
            <person name="Chen C."/>
            <person name="Yanf M."/>
            <person name="Daum C."/>
            <person name="Ng V."/>
            <person name="Clum A."/>
            <person name="Ohm R."/>
            <person name="Martin F."/>
            <person name="Silar P."/>
            <person name="Natvig D."/>
            <person name="Lalanne C."/>
            <person name="Gautier V."/>
            <person name="Ament-Velasquez S.L."/>
            <person name="Kruys A."/>
            <person name="Hutchinson M.I."/>
            <person name="Powell A.J."/>
            <person name="Barry K."/>
            <person name="Miller A.N."/>
            <person name="Grigoriev I.V."/>
            <person name="Debuchy R."/>
            <person name="Gladieux P."/>
            <person name="Thoren M.H."/>
            <person name="Johannesson H."/>
        </authorList>
    </citation>
    <scope>NUCLEOTIDE SEQUENCE</scope>
    <source>
        <strain evidence="4">PSN243</strain>
    </source>
</reference>
<evidence type="ECO:0000256" key="2">
    <source>
        <dbReference type="SAM" id="Phobius"/>
    </source>
</evidence>
<dbReference type="InterPro" id="IPR011009">
    <property type="entry name" value="Kinase-like_dom_sf"/>
</dbReference>
<gene>
    <name evidence="4" type="ORF">QBC34DRAFT_417580</name>
</gene>
<dbReference type="Pfam" id="PF00069">
    <property type="entry name" value="Pkinase"/>
    <property type="match status" value="1"/>
</dbReference>
<dbReference type="SUPFAM" id="SSF56112">
    <property type="entry name" value="Protein kinase-like (PK-like)"/>
    <property type="match status" value="1"/>
</dbReference>
<keyword evidence="4" id="KW-0808">Transferase</keyword>
<keyword evidence="5" id="KW-1185">Reference proteome</keyword>
<name>A0AAV9G6T6_9PEZI</name>
<evidence type="ECO:0000256" key="1">
    <source>
        <dbReference type="SAM" id="MobiDB-lite"/>
    </source>
</evidence>
<keyword evidence="2" id="KW-0472">Membrane</keyword>
<reference evidence="4" key="1">
    <citation type="journal article" date="2023" name="Mol. Phylogenet. Evol.">
        <title>Genome-scale phylogeny and comparative genomics of the fungal order Sordariales.</title>
        <authorList>
            <person name="Hensen N."/>
            <person name="Bonometti L."/>
            <person name="Westerberg I."/>
            <person name="Brannstrom I.O."/>
            <person name="Guillou S."/>
            <person name="Cros-Aarteil S."/>
            <person name="Calhoun S."/>
            <person name="Haridas S."/>
            <person name="Kuo A."/>
            <person name="Mondo S."/>
            <person name="Pangilinan J."/>
            <person name="Riley R."/>
            <person name="LaButti K."/>
            <person name="Andreopoulos B."/>
            <person name="Lipzen A."/>
            <person name="Chen C."/>
            <person name="Yan M."/>
            <person name="Daum C."/>
            <person name="Ng V."/>
            <person name="Clum A."/>
            <person name="Steindorff A."/>
            <person name="Ohm R.A."/>
            <person name="Martin F."/>
            <person name="Silar P."/>
            <person name="Natvig D.O."/>
            <person name="Lalanne C."/>
            <person name="Gautier V."/>
            <person name="Ament-Velasquez S.L."/>
            <person name="Kruys A."/>
            <person name="Hutchinson M.I."/>
            <person name="Powell A.J."/>
            <person name="Barry K."/>
            <person name="Miller A.N."/>
            <person name="Grigoriev I.V."/>
            <person name="Debuchy R."/>
            <person name="Gladieux P."/>
            <person name="Hiltunen Thoren M."/>
            <person name="Johannesson H."/>
        </authorList>
    </citation>
    <scope>NUCLEOTIDE SEQUENCE</scope>
    <source>
        <strain evidence="4">PSN243</strain>
    </source>
</reference>
<evidence type="ECO:0000313" key="4">
    <source>
        <dbReference type="EMBL" id="KAK4443113.1"/>
    </source>
</evidence>
<feature type="domain" description="Protein kinase" evidence="3">
    <location>
        <begin position="174"/>
        <end position="487"/>
    </location>
</feature>
<evidence type="ECO:0000313" key="5">
    <source>
        <dbReference type="Proteomes" id="UP001321760"/>
    </source>
</evidence>
<dbReference type="SMART" id="SM00220">
    <property type="entry name" value="S_TKc"/>
    <property type="match status" value="1"/>
</dbReference>
<comment type="caution">
    <text evidence="4">The sequence shown here is derived from an EMBL/GenBank/DDBJ whole genome shotgun (WGS) entry which is preliminary data.</text>
</comment>
<accession>A0AAV9G6T6</accession>
<organism evidence="4 5">
    <name type="scientific">Podospora aff. communis PSN243</name>
    <dbReference type="NCBI Taxonomy" id="3040156"/>
    <lineage>
        <taxon>Eukaryota</taxon>
        <taxon>Fungi</taxon>
        <taxon>Dikarya</taxon>
        <taxon>Ascomycota</taxon>
        <taxon>Pezizomycotina</taxon>
        <taxon>Sordariomycetes</taxon>
        <taxon>Sordariomycetidae</taxon>
        <taxon>Sordariales</taxon>
        <taxon>Podosporaceae</taxon>
        <taxon>Podospora</taxon>
    </lineage>
</organism>
<dbReference type="CDD" id="cd00180">
    <property type="entry name" value="PKc"/>
    <property type="match status" value="1"/>
</dbReference>
<keyword evidence="2" id="KW-1133">Transmembrane helix</keyword>
<feature type="transmembrane region" description="Helical" evidence="2">
    <location>
        <begin position="381"/>
        <end position="402"/>
    </location>
</feature>
<dbReference type="AlphaFoldDB" id="A0AAV9G6T6"/>
<dbReference type="PANTHER" id="PTHR24359">
    <property type="entry name" value="SERINE/THREONINE-PROTEIN KINASE SBK1"/>
    <property type="match status" value="1"/>
</dbReference>
<protein>
    <submittedName>
        <fullName evidence="4">Kinase-like domain-containing protein</fullName>
    </submittedName>
</protein>
<dbReference type="PANTHER" id="PTHR24359:SF1">
    <property type="entry name" value="INHIBITOR OF NUCLEAR FACTOR KAPPA-B KINASE EPSILON SUBUNIT HOMOLOG 1-RELATED"/>
    <property type="match status" value="1"/>
</dbReference>
<feature type="compositionally biased region" description="Low complexity" evidence="1">
    <location>
        <begin position="521"/>
        <end position="542"/>
    </location>
</feature>
<feature type="region of interest" description="Disordered" evidence="1">
    <location>
        <begin position="518"/>
        <end position="561"/>
    </location>
</feature>
<keyword evidence="2" id="KW-0812">Transmembrane</keyword>
<dbReference type="Proteomes" id="UP001321760">
    <property type="component" value="Unassembled WGS sequence"/>
</dbReference>
<dbReference type="GO" id="GO:0004674">
    <property type="term" value="F:protein serine/threonine kinase activity"/>
    <property type="evidence" value="ECO:0007669"/>
    <property type="project" value="TreeGrafter"/>
</dbReference>